<gene>
    <name evidence="1" type="ORF">B0537_11665</name>
</gene>
<dbReference type="AlphaFoldDB" id="A0A1S6IY34"/>
<dbReference type="EMBL" id="CP019698">
    <property type="protein sequence ID" value="AQS59677.1"/>
    <property type="molecule type" value="Genomic_DNA"/>
</dbReference>
<reference evidence="1 2" key="1">
    <citation type="journal article" date="2016" name="Int. J. Syst. Evol. Microbiol.">
        <title>Desulfotomaculum ferrireducens sp. nov., a moderately thermophilic sulfate-reducing and dissimilatory Fe(III)-reducing bacterium isolated from compost.</title>
        <authorList>
            <person name="Yang G."/>
            <person name="Guo J."/>
            <person name="Zhuang L."/>
            <person name="Yuan Y."/>
            <person name="Zhou S."/>
        </authorList>
    </citation>
    <scope>NUCLEOTIDE SEQUENCE [LARGE SCALE GENOMIC DNA]</scope>
    <source>
        <strain evidence="1 2">GSS09</strain>
    </source>
</reference>
<name>A0A1S6IY34_9FIRM</name>
<protein>
    <submittedName>
        <fullName evidence="1">Uncharacterized protein</fullName>
    </submittedName>
</protein>
<sequence>MNFNNKNSTSLYDLYDLVFLQKIRDAKPKNAKLKSTKFGLVLHWDGFGQMIYAHTGKSIKHW</sequence>
<accession>A0A1S6IY34</accession>
<proteinExistence type="predicted"/>
<evidence type="ECO:0000313" key="1">
    <source>
        <dbReference type="EMBL" id="AQS59677.1"/>
    </source>
</evidence>
<dbReference type="KEGG" id="dfg:B0537_11665"/>
<dbReference type="Proteomes" id="UP000189464">
    <property type="component" value="Chromosome"/>
</dbReference>
<keyword evidence="2" id="KW-1185">Reference proteome</keyword>
<evidence type="ECO:0000313" key="2">
    <source>
        <dbReference type="Proteomes" id="UP000189464"/>
    </source>
</evidence>
<organism evidence="1 2">
    <name type="scientific">Desulforamulus ferrireducens</name>
    <dbReference type="NCBI Taxonomy" id="1833852"/>
    <lineage>
        <taxon>Bacteria</taxon>
        <taxon>Bacillati</taxon>
        <taxon>Bacillota</taxon>
        <taxon>Clostridia</taxon>
        <taxon>Eubacteriales</taxon>
        <taxon>Peptococcaceae</taxon>
        <taxon>Desulforamulus</taxon>
    </lineage>
</organism>